<keyword evidence="2" id="KW-0378">Hydrolase</keyword>
<dbReference type="InterPro" id="IPR051396">
    <property type="entry name" value="Bact_Antivir_Def_Nuclease"/>
</dbReference>
<dbReference type="InterPro" id="IPR003959">
    <property type="entry name" value="ATPase_AAA_core"/>
</dbReference>
<keyword evidence="2" id="KW-0255">Endonuclease</keyword>
<dbReference type="PANTHER" id="PTHR43581:SF4">
    <property type="entry name" value="ATP_GTP PHOSPHATASE"/>
    <property type="match status" value="1"/>
</dbReference>
<dbReference type="EMBL" id="JBHTCC010000001">
    <property type="protein sequence ID" value="MFC7297908.1"/>
    <property type="molecule type" value="Genomic_DNA"/>
</dbReference>
<dbReference type="PANTHER" id="PTHR43581">
    <property type="entry name" value="ATP/GTP PHOSPHATASE"/>
    <property type="match status" value="1"/>
</dbReference>
<dbReference type="Gene3D" id="3.40.50.300">
    <property type="entry name" value="P-loop containing nucleotide triphosphate hydrolases"/>
    <property type="match status" value="1"/>
</dbReference>
<feature type="domain" description="ATPase AAA-type core" evidence="1">
    <location>
        <begin position="41"/>
        <end position="307"/>
    </location>
</feature>
<name>A0ABW2J3E8_9BURK</name>
<proteinExistence type="predicted"/>
<evidence type="ECO:0000259" key="1">
    <source>
        <dbReference type="Pfam" id="PF13304"/>
    </source>
</evidence>
<comment type="caution">
    <text evidence="2">The sequence shown here is derived from an EMBL/GenBank/DDBJ whole genome shotgun (WGS) entry which is preliminary data.</text>
</comment>
<accession>A0ABW2J3E8</accession>
<evidence type="ECO:0000313" key="2">
    <source>
        <dbReference type="EMBL" id="MFC7297908.1"/>
    </source>
</evidence>
<dbReference type="RefSeq" id="WP_382233031.1">
    <property type="nucleotide sequence ID" value="NZ_JBHTCC010000001.1"/>
</dbReference>
<dbReference type="InterPro" id="IPR027417">
    <property type="entry name" value="P-loop_NTPase"/>
</dbReference>
<keyword evidence="3" id="KW-1185">Reference proteome</keyword>
<evidence type="ECO:0000313" key="3">
    <source>
        <dbReference type="Proteomes" id="UP001596379"/>
    </source>
</evidence>
<dbReference type="Pfam" id="PF13304">
    <property type="entry name" value="AAA_21"/>
    <property type="match status" value="1"/>
</dbReference>
<keyword evidence="2" id="KW-0540">Nuclease</keyword>
<protein>
    <submittedName>
        <fullName evidence="2">ATP-dependent endonuclease</fullName>
    </submittedName>
</protein>
<dbReference type="SUPFAM" id="SSF52540">
    <property type="entry name" value="P-loop containing nucleoside triphosphate hydrolases"/>
    <property type="match status" value="1"/>
</dbReference>
<reference evidence="3" key="1">
    <citation type="journal article" date="2019" name="Int. J. Syst. Evol. Microbiol.">
        <title>The Global Catalogue of Microorganisms (GCM) 10K type strain sequencing project: providing services to taxonomists for standard genome sequencing and annotation.</title>
        <authorList>
            <consortium name="The Broad Institute Genomics Platform"/>
            <consortium name="The Broad Institute Genome Sequencing Center for Infectious Disease"/>
            <person name="Wu L."/>
            <person name="Ma J."/>
        </authorList>
    </citation>
    <scope>NUCLEOTIDE SEQUENCE [LARGE SCALE GENOMIC DNA]</scope>
    <source>
        <strain evidence="3">CCUG 36956</strain>
    </source>
</reference>
<dbReference type="Proteomes" id="UP001596379">
    <property type="component" value="Unassembled WGS sequence"/>
</dbReference>
<dbReference type="GO" id="GO:0004519">
    <property type="term" value="F:endonuclease activity"/>
    <property type="evidence" value="ECO:0007669"/>
    <property type="project" value="UniProtKB-KW"/>
</dbReference>
<organism evidence="2 3">
    <name type="scientific">Herminiimonas aquatilis</name>
    <dbReference type="NCBI Taxonomy" id="345342"/>
    <lineage>
        <taxon>Bacteria</taxon>
        <taxon>Pseudomonadati</taxon>
        <taxon>Pseudomonadota</taxon>
        <taxon>Betaproteobacteria</taxon>
        <taxon>Burkholderiales</taxon>
        <taxon>Oxalobacteraceae</taxon>
        <taxon>Herminiimonas</taxon>
    </lineage>
</organism>
<sequence>MTHVTRLSFCGVRRLNTFKATSPDMLQEWMAKRCWYNFKTINLFIGVNGGGKSTILELIDILREPRRAISLPRENRKNNRLTAFHIEFSGDKHLIAMSYPHAIKQATSATNIRKNSTDIQSLDLISFCKGKQLFSFIKNISKTELDPESWTRLKGEFAKLKCNVAYWNIETEVSIPMLVALLNRAASHLPGILSPLFLPKDEFEKSFISDGKKSNPFHAIDEQRVGILLSDDITQPNKVHVSALPSGWRRLASIISWMEGVPEGSVCLLEEPETHLHPRLQRYLAKEMEVVALRRKLQLFISTHSTVFQQSNLWQKQPGMFAANAETIEEYSSAWQVMDALGIRGSDISQSNGVVWVEGPSDRIYIKHWLSLYCKENGKTEPKENVDYSFNLYGGAMLSHMSLNEQESFISMLSMNRNLVLVMDRDTDFIEDADGKLTCIKPNSAKARVLAELEAIKHGRCKIWVTDKYTIESYLPLEYLAKYFTVDANGRLKLDNGSKVEIARAYCETYLQLDTASSLPVNLRAHIHDIFCSIERWNT</sequence>
<gene>
    <name evidence="2" type="ORF">ACFQO0_05630</name>
</gene>